<comment type="caution">
    <text evidence="2">The sequence shown here is derived from an EMBL/GenBank/DDBJ whole genome shotgun (WGS) entry which is preliminary data.</text>
</comment>
<name>M6HCP0_LEPIR</name>
<gene>
    <name evidence="2" type="ORF">LEP1GSC158_1959</name>
</gene>
<protein>
    <submittedName>
        <fullName evidence="2">Uncharacterized protein</fullName>
    </submittedName>
</protein>
<proteinExistence type="predicted"/>
<keyword evidence="1" id="KW-1133">Transmembrane helix</keyword>
<keyword evidence="1" id="KW-0812">Transmembrane</keyword>
<evidence type="ECO:0000256" key="1">
    <source>
        <dbReference type="SAM" id="Phobius"/>
    </source>
</evidence>
<evidence type="ECO:0000313" key="3">
    <source>
        <dbReference type="Proteomes" id="UP000012089"/>
    </source>
</evidence>
<feature type="transmembrane region" description="Helical" evidence="1">
    <location>
        <begin position="36"/>
        <end position="63"/>
    </location>
</feature>
<dbReference type="EMBL" id="AFMF02000033">
    <property type="protein sequence ID" value="EMM95053.1"/>
    <property type="molecule type" value="Genomic_DNA"/>
</dbReference>
<dbReference type="AlphaFoldDB" id="M6HCP0"/>
<keyword evidence="1" id="KW-0472">Membrane</keyword>
<evidence type="ECO:0000313" key="2">
    <source>
        <dbReference type="EMBL" id="EMM95053.1"/>
    </source>
</evidence>
<accession>M6HCP0</accession>
<organism evidence="2 3">
    <name type="scientific">Leptospira interrogans serovar Zanoni str. LT2156</name>
    <dbReference type="NCBI Taxonomy" id="1001601"/>
    <lineage>
        <taxon>Bacteria</taxon>
        <taxon>Pseudomonadati</taxon>
        <taxon>Spirochaetota</taxon>
        <taxon>Spirochaetia</taxon>
        <taxon>Leptospirales</taxon>
        <taxon>Leptospiraceae</taxon>
        <taxon>Leptospira</taxon>
    </lineage>
</organism>
<sequence>MQLCLLFSGVLIFFLLSSYPSRLIKKGLLLILSLNLLLNIVNLFSAVHLIWPFNFLYLLFFLLMQVFQYQQSQSYPHFLR</sequence>
<reference evidence="2 3" key="1">
    <citation type="submission" date="2013-01" db="EMBL/GenBank/DDBJ databases">
        <authorList>
            <person name="Harkins D.M."/>
            <person name="Durkin A.S."/>
            <person name="Brinkac L.M."/>
            <person name="Haft D.H."/>
            <person name="Selengut J.D."/>
            <person name="Sanka R."/>
            <person name="DePew J."/>
            <person name="Purushe J."/>
            <person name="Tulsiani S.M."/>
            <person name="Graham G.C."/>
            <person name="Burns M.-A."/>
            <person name="Dohnt M.F."/>
            <person name="Smythe L.D."/>
            <person name="McKay D.B."/>
            <person name="Craig S.B."/>
            <person name="Vinetz J.M."/>
            <person name="Sutton G.G."/>
            <person name="Nierman W.C."/>
            <person name="Fouts D.E."/>
        </authorList>
    </citation>
    <scope>NUCLEOTIDE SEQUENCE [LARGE SCALE GENOMIC DNA]</scope>
    <source>
        <strain evidence="2 3">LT2156</strain>
    </source>
</reference>
<dbReference type="Proteomes" id="UP000012089">
    <property type="component" value="Unassembled WGS sequence"/>
</dbReference>